<sequence>MAVLPKLVLAGRNGWMYQRMFRLIKKLKLKDDIIFTGYVSEREKIILMQGTKVFVYPSLYEGFGMPVLEAMACGVPVLTSNCASMPEVIKDAGMLVEPYSVQSIKDGLMELEMNEHRRKRLAEKGYQRSKKFSWEASGRKLNEILLRNFETKERL</sequence>
<dbReference type="Proteomes" id="UP000012589">
    <property type="component" value="Unassembled WGS sequence"/>
</dbReference>
<accession>N2AMS1</accession>
<dbReference type="PATRIC" id="fig|1235802.3.peg.2282"/>
<evidence type="ECO:0000313" key="3">
    <source>
        <dbReference type="EMBL" id="EMZ27798.1"/>
    </source>
</evidence>
<dbReference type="Gene3D" id="3.40.50.2000">
    <property type="entry name" value="Glycogen Phosphorylase B"/>
    <property type="match status" value="1"/>
</dbReference>
<evidence type="ECO:0000256" key="1">
    <source>
        <dbReference type="ARBA" id="ARBA00022679"/>
    </source>
</evidence>
<dbReference type="GO" id="GO:0016757">
    <property type="term" value="F:glycosyltransferase activity"/>
    <property type="evidence" value="ECO:0007669"/>
    <property type="project" value="InterPro"/>
</dbReference>
<keyword evidence="4" id="KW-1185">Reference proteome</keyword>
<dbReference type="InterPro" id="IPR001296">
    <property type="entry name" value="Glyco_trans_1"/>
</dbReference>
<dbReference type="STRING" id="1235802.C823_02147"/>
<dbReference type="GO" id="GO:0009103">
    <property type="term" value="P:lipopolysaccharide biosynthetic process"/>
    <property type="evidence" value="ECO:0007669"/>
    <property type="project" value="TreeGrafter"/>
</dbReference>
<reference evidence="3 4" key="1">
    <citation type="journal article" date="2014" name="Genome Announc.">
        <title>Draft genome sequences of the altered schaedler flora, a defined bacterial community from gnotobiotic mice.</title>
        <authorList>
            <person name="Wannemuehler M.J."/>
            <person name="Overstreet A.M."/>
            <person name="Ward D.V."/>
            <person name="Phillips G.J."/>
        </authorList>
    </citation>
    <scope>NUCLEOTIDE SEQUENCE [LARGE SCALE GENOMIC DNA]</scope>
    <source>
        <strain evidence="3 4">ASF492</strain>
    </source>
</reference>
<dbReference type="CDD" id="cd03809">
    <property type="entry name" value="GT4_MtfB-like"/>
    <property type="match status" value="1"/>
</dbReference>
<gene>
    <name evidence="3" type="ORF">C823_02147</name>
</gene>
<dbReference type="Pfam" id="PF00534">
    <property type="entry name" value="Glycos_transf_1"/>
    <property type="match status" value="1"/>
</dbReference>
<dbReference type="eggNOG" id="COG0438">
    <property type="taxonomic scope" value="Bacteria"/>
</dbReference>
<dbReference type="PANTHER" id="PTHR46401">
    <property type="entry name" value="GLYCOSYLTRANSFERASE WBBK-RELATED"/>
    <property type="match status" value="1"/>
</dbReference>
<evidence type="ECO:0000259" key="2">
    <source>
        <dbReference type="Pfam" id="PF00534"/>
    </source>
</evidence>
<organism evidence="3 4">
    <name type="scientific">Eubacterium plexicaudatum ASF492</name>
    <dbReference type="NCBI Taxonomy" id="1235802"/>
    <lineage>
        <taxon>Bacteria</taxon>
        <taxon>Bacillati</taxon>
        <taxon>Bacillota</taxon>
        <taxon>Clostridia</taxon>
        <taxon>Eubacteriales</taxon>
        <taxon>Eubacteriaceae</taxon>
        <taxon>Eubacterium</taxon>
    </lineage>
</organism>
<evidence type="ECO:0000313" key="4">
    <source>
        <dbReference type="Proteomes" id="UP000012589"/>
    </source>
</evidence>
<proteinExistence type="predicted"/>
<dbReference type="SUPFAM" id="SSF53756">
    <property type="entry name" value="UDP-Glycosyltransferase/glycogen phosphorylase"/>
    <property type="match status" value="1"/>
</dbReference>
<dbReference type="HOGENOM" id="CLU_118904_0_0_9"/>
<keyword evidence="1" id="KW-0808">Transferase</keyword>
<protein>
    <recommendedName>
        <fullName evidence="2">Glycosyl transferase family 1 domain-containing protein</fullName>
    </recommendedName>
</protein>
<name>N2AMS1_9FIRM</name>
<dbReference type="PANTHER" id="PTHR46401:SF2">
    <property type="entry name" value="GLYCOSYLTRANSFERASE WBBK-RELATED"/>
    <property type="match status" value="1"/>
</dbReference>
<dbReference type="EMBL" id="AQFT01000067">
    <property type="protein sequence ID" value="EMZ27798.1"/>
    <property type="molecule type" value="Genomic_DNA"/>
</dbReference>
<feature type="domain" description="Glycosyl transferase family 1" evidence="2">
    <location>
        <begin position="6"/>
        <end position="128"/>
    </location>
</feature>
<comment type="caution">
    <text evidence="3">The sequence shown here is derived from an EMBL/GenBank/DDBJ whole genome shotgun (WGS) entry which is preliminary data.</text>
</comment>
<dbReference type="AlphaFoldDB" id="N2AMS1"/>